<dbReference type="EMBL" id="LTBA01000014">
    <property type="protein sequence ID" value="KYH34563.1"/>
    <property type="molecule type" value="Genomic_DNA"/>
</dbReference>
<dbReference type="GO" id="GO:0055091">
    <property type="term" value="P:phospholipid homeostasis"/>
    <property type="evidence" value="ECO:0007669"/>
    <property type="project" value="TreeGrafter"/>
</dbReference>
<feature type="transmembrane region" description="Helical" evidence="14">
    <location>
        <begin position="62"/>
        <end position="84"/>
    </location>
</feature>
<dbReference type="STRING" id="1121338.CLTEP_14910"/>
<sequence>MEKNDFILMVKEKVKKNKKDILKVCFSIAVLFLVFYFVKKEFNGINIKTSWGILTSMKINKLVLLASFGIIAVFTMVFYDYFIVKHMKCDIKAKEYVVISWIANTFNNVCNLGGVTGTGLRALLYKDKVKNRSDMKYPLYIQFMSTPSGLAILSAFSLIIIFTSKDIVKKNKMYIGVLVVVMLYLFVYFLTDKIPWLKNKLIKDSIQYSDDLGFKIKMMIISVIEWLMAALLLWLIIIQFNNTVSAAGVIVMFTIASAIGVLSFIPGGLGSMDAVIMFHLKHLGMSPNEILAIIILFRLFYYIIPFLIGGVMALGKLFGAKLMNKMDKYTCGVVCRFKKIWRLAEQFKLIGDIGILIISVLLFFRGFILIMYSLIGVYYDMPHISKGIIKYSNIVFMIVGYILIIIAKEVFHRVKASYRLAMFLLCIDMITTFVNTFSLFELMNAGIVIILLYVFRNQFYRKNIPFIRKGYIISGIVTLILVLIYVFAGPNIQYQLVNNGSIKEILFTNREFKIYGISTFIAAWFLTGVYNLFKPKFTMKIGLTQEEIDDVYEFLKENDGNTNTHLIFLKDKKLFWYSDKKVLIAYNKIHNSLIALGDPIGDKSLFSDAILEFQKYADLYGLRVAFYRVSWENFSIYHENGFYFFKLGEEAVVDVENFDLKGKKKQNLRTAKNKFEKNNYKFEILDTPISDEVMNKLRIISYEWLGDRSENRFSIGWFDEEYLNRGPIAVIRNEFGRIIAFASLMPSYDNNKSLSIDLMRYSKNSFNGIMEVLFLYIILWAKENGYKYFSLGMAPLSNVGMLSRAHKQEKAAKFIYNFGNHWYNFKGLRRFKDKYQPNWEPRYLAFPKAASLPGLMISIIRYIAKPYN</sequence>
<feature type="transmembrane region" description="Helical" evidence="14">
    <location>
        <begin position="442"/>
        <end position="459"/>
    </location>
</feature>
<feature type="transmembrane region" description="Helical" evidence="14">
    <location>
        <begin position="96"/>
        <end position="120"/>
    </location>
</feature>
<proteinExistence type="inferred from homology"/>
<keyword evidence="6 14" id="KW-0808">Transferase</keyword>
<comment type="subcellular location">
    <subcellularLocation>
        <location evidence="1 14">Cell membrane</location>
        <topology evidence="1 14">Multi-pass membrane protein</topology>
    </subcellularLocation>
</comment>
<feature type="transmembrane region" description="Helical" evidence="14">
    <location>
        <begin position="387"/>
        <end position="406"/>
    </location>
</feature>
<comment type="catalytic activity">
    <reaction evidence="13 14">
        <text>L-lysyl-tRNA(Lys) + a 1,2-diacyl-sn-glycero-3-phospho-(1'-sn-glycerol) = a 1,2-diacyl-sn-glycero-3-phospho-1'-(3'-O-L-lysyl)-sn-glycerol + tRNA(Lys)</text>
        <dbReference type="Rhea" id="RHEA:10668"/>
        <dbReference type="Rhea" id="RHEA-COMP:9696"/>
        <dbReference type="Rhea" id="RHEA-COMP:9697"/>
        <dbReference type="ChEBI" id="CHEBI:64716"/>
        <dbReference type="ChEBI" id="CHEBI:75792"/>
        <dbReference type="ChEBI" id="CHEBI:78442"/>
        <dbReference type="ChEBI" id="CHEBI:78529"/>
        <dbReference type="EC" id="2.3.2.3"/>
    </reaction>
</comment>
<dbReference type="Proteomes" id="UP000075531">
    <property type="component" value="Unassembled WGS sequence"/>
</dbReference>
<comment type="similarity">
    <text evidence="2 14">Belongs to the LPG synthase family.</text>
</comment>
<comment type="function">
    <text evidence="14">Catalyzes the transfer of a lysyl group from L-lysyl-tRNA(Lys) to membrane-bound phosphatidylglycerol (PG), which produces lysylphosphatidylglycerol (LPG), a major component of the bacterial membrane with a positive net charge. LPG synthesis contributes to bacterial virulence as it is involved in the resistance mechanism against cationic antimicrobial peptides (CAMP) produces by the host's immune system (defensins, cathelicidins) and by the competing microorganisms.</text>
</comment>
<evidence type="ECO:0000256" key="9">
    <source>
        <dbReference type="ARBA" id="ARBA00023098"/>
    </source>
</evidence>
<evidence type="ECO:0000256" key="14">
    <source>
        <dbReference type="RuleBase" id="RU363042"/>
    </source>
</evidence>
<evidence type="ECO:0000256" key="12">
    <source>
        <dbReference type="ARBA" id="ARBA00031899"/>
    </source>
</evidence>
<dbReference type="OrthoDB" id="145485at2"/>
<dbReference type="InterPro" id="IPR016181">
    <property type="entry name" value="Acyl_CoA_acyltransferase"/>
</dbReference>
<evidence type="ECO:0000256" key="4">
    <source>
        <dbReference type="ARBA" id="ARBA00021546"/>
    </source>
</evidence>
<dbReference type="PANTHER" id="PTHR34697">
    <property type="entry name" value="PHOSPHATIDYLGLYCEROL LYSYLTRANSFERASE"/>
    <property type="match status" value="1"/>
</dbReference>
<evidence type="ECO:0000256" key="10">
    <source>
        <dbReference type="ARBA" id="ARBA00023136"/>
    </source>
</evidence>
<dbReference type="NCBIfam" id="TIGR00374">
    <property type="entry name" value="flippase-like domain"/>
    <property type="match status" value="1"/>
</dbReference>
<dbReference type="InterPro" id="IPR022791">
    <property type="entry name" value="L-PG_synthase/AglD"/>
</dbReference>
<dbReference type="GO" id="GO:0050071">
    <property type="term" value="F:phosphatidylglycerol lysyltransferase activity"/>
    <property type="evidence" value="ECO:0007669"/>
    <property type="project" value="UniProtKB-EC"/>
</dbReference>
<keyword evidence="8 14" id="KW-1133">Transmembrane helix</keyword>
<evidence type="ECO:0000256" key="3">
    <source>
        <dbReference type="ARBA" id="ARBA00012014"/>
    </source>
</evidence>
<dbReference type="InterPro" id="IPR024320">
    <property type="entry name" value="LPG_synthase_C"/>
</dbReference>
<evidence type="ECO:0000256" key="1">
    <source>
        <dbReference type="ARBA" id="ARBA00004651"/>
    </source>
</evidence>
<dbReference type="NCBIfam" id="NF033480">
    <property type="entry name" value="bifunc_MprF"/>
    <property type="match status" value="1"/>
</dbReference>
<evidence type="ECO:0000256" key="11">
    <source>
        <dbReference type="ARBA" id="ARBA00023251"/>
    </source>
</evidence>
<keyword evidence="16" id="KW-0012">Acyltransferase</keyword>
<evidence type="ECO:0000256" key="8">
    <source>
        <dbReference type="ARBA" id="ARBA00022989"/>
    </source>
</evidence>
<dbReference type="GO" id="GO:0006629">
    <property type="term" value="P:lipid metabolic process"/>
    <property type="evidence" value="ECO:0007669"/>
    <property type="project" value="UniProtKB-KW"/>
</dbReference>
<organism evidence="16 17">
    <name type="scientific">Clostridium tepidiprofundi DSM 19306</name>
    <dbReference type="NCBI Taxonomy" id="1121338"/>
    <lineage>
        <taxon>Bacteria</taxon>
        <taxon>Bacillati</taxon>
        <taxon>Bacillota</taxon>
        <taxon>Clostridia</taxon>
        <taxon>Eubacteriales</taxon>
        <taxon>Clostridiaceae</taxon>
        <taxon>Clostridium</taxon>
    </lineage>
</organism>
<protein>
    <recommendedName>
        <fullName evidence="4 14">Phosphatidylglycerol lysyltransferase</fullName>
        <ecNumber evidence="3 14">2.3.2.3</ecNumber>
    </recommendedName>
    <alternativeName>
        <fullName evidence="12 14">Lysylphosphatidylglycerol synthase</fullName>
    </alternativeName>
</protein>
<dbReference type="GO" id="GO:0005886">
    <property type="term" value="C:plasma membrane"/>
    <property type="evidence" value="ECO:0007669"/>
    <property type="project" value="UniProtKB-SubCell"/>
</dbReference>
<evidence type="ECO:0000313" key="17">
    <source>
        <dbReference type="Proteomes" id="UP000075531"/>
    </source>
</evidence>
<feature type="transmembrane region" description="Helical" evidence="14">
    <location>
        <begin position="471"/>
        <end position="492"/>
    </location>
</feature>
<dbReference type="PANTHER" id="PTHR34697:SF2">
    <property type="entry name" value="PHOSPHATIDYLGLYCEROL LYSYLTRANSFERASE"/>
    <property type="match status" value="1"/>
</dbReference>
<dbReference type="Pfam" id="PF09924">
    <property type="entry name" value="LPG_synthase_C"/>
    <property type="match status" value="1"/>
</dbReference>
<feature type="transmembrane region" description="Helical" evidence="14">
    <location>
        <begin position="21"/>
        <end position="38"/>
    </location>
</feature>
<dbReference type="InterPro" id="IPR051211">
    <property type="entry name" value="PG_lysyltransferase"/>
</dbReference>
<evidence type="ECO:0000256" key="7">
    <source>
        <dbReference type="ARBA" id="ARBA00022692"/>
    </source>
</evidence>
<feature type="transmembrane region" description="Helical" evidence="14">
    <location>
        <begin position="249"/>
        <end position="270"/>
    </location>
</feature>
<comment type="caution">
    <text evidence="16">The sequence shown here is derived from an EMBL/GenBank/DDBJ whole genome shotgun (WGS) entry which is preliminary data.</text>
</comment>
<feature type="transmembrane region" description="Helical" evidence="14">
    <location>
        <begin position="290"/>
        <end position="318"/>
    </location>
</feature>
<evidence type="ECO:0000313" key="16">
    <source>
        <dbReference type="EMBL" id="KYH34563.1"/>
    </source>
</evidence>
<keyword evidence="5" id="KW-1003">Cell membrane</keyword>
<dbReference type="AlphaFoldDB" id="A0A151B436"/>
<evidence type="ECO:0000256" key="2">
    <source>
        <dbReference type="ARBA" id="ARBA00008627"/>
    </source>
</evidence>
<name>A0A151B436_9CLOT</name>
<evidence type="ECO:0000256" key="5">
    <source>
        <dbReference type="ARBA" id="ARBA00022475"/>
    </source>
</evidence>
<dbReference type="RefSeq" id="WP_066824807.1">
    <property type="nucleotide sequence ID" value="NZ_LTBA01000014.1"/>
</dbReference>
<feature type="transmembrane region" description="Helical" evidence="14">
    <location>
        <begin position="140"/>
        <end position="162"/>
    </location>
</feature>
<keyword evidence="7 14" id="KW-0812">Transmembrane</keyword>
<evidence type="ECO:0000259" key="15">
    <source>
        <dbReference type="Pfam" id="PF09924"/>
    </source>
</evidence>
<dbReference type="GO" id="GO:0046677">
    <property type="term" value="P:response to antibiotic"/>
    <property type="evidence" value="ECO:0007669"/>
    <property type="project" value="UniProtKB-KW"/>
</dbReference>
<gene>
    <name evidence="16" type="primary">mprF_2</name>
    <name evidence="14" type="synonym">mprF</name>
    <name evidence="16" type="ORF">CLTEP_14910</name>
</gene>
<dbReference type="EC" id="2.3.2.3" evidence="3 14"/>
<evidence type="ECO:0000256" key="13">
    <source>
        <dbReference type="ARBA" id="ARBA00047540"/>
    </source>
</evidence>
<reference evidence="16 17" key="1">
    <citation type="submission" date="2016-02" db="EMBL/GenBank/DDBJ databases">
        <title>Genome sequence of Clostridium tepidiprofundi DSM 19306.</title>
        <authorList>
            <person name="Poehlein A."/>
            <person name="Daniel R."/>
        </authorList>
    </citation>
    <scope>NUCLEOTIDE SEQUENCE [LARGE SCALE GENOMIC DNA]</scope>
    <source>
        <strain evidence="16 17">DSM 19306</strain>
    </source>
</reference>
<feature type="transmembrane region" description="Helical" evidence="14">
    <location>
        <begin position="512"/>
        <end position="533"/>
    </location>
</feature>
<feature type="transmembrane region" description="Helical" evidence="14">
    <location>
        <begin position="174"/>
        <end position="191"/>
    </location>
</feature>
<dbReference type="Pfam" id="PF03706">
    <property type="entry name" value="LPG_synthase_TM"/>
    <property type="match status" value="1"/>
</dbReference>
<feature type="transmembrane region" description="Helical" evidence="14">
    <location>
        <begin position="218"/>
        <end position="237"/>
    </location>
</feature>
<dbReference type="PATRIC" id="fig|1121338.3.peg.1535"/>
<keyword evidence="9 14" id="KW-0443">Lipid metabolism</keyword>
<keyword evidence="10 14" id="KW-0472">Membrane</keyword>
<keyword evidence="17" id="KW-1185">Reference proteome</keyword>
<keyword evidence="11 14" id="KW-0046">Antibiotic resistance</keyword>
<evidence type="ECO:0000256" key="6">
    <source>
        <dbReference type="ARBA" id="ARBA00022679"/>
    </source>
</evidence>
<accession>A0A151B436</accession>
<feature type="domain" description="Phosphatidylglycerol lysyltransferase C-terminal" evidence="15">
    <location>
        <begin position="555"/>
        <end position="846"/>
    </location>
</feature>
<dbReference type="SUPFAM" id="SSF55729">
    <property type="entry name" value="Acyl-CoA N-acyltransferases (Nat)"/>
    <property type="match status" value="1"/>
</dbReference>
<feature type="transmembrane region" description="Helical" evidence="14">
    <location>
        <begin position="349"/>
        <end position="375"/>
    </location>
</feature>